<dbReference type="OrthoDB" id="441446at2759"/>
<evidence type="ECO:0000256" key="6">
    <source>
        <dbReference type="ARBA" id="ARBA00023157"/>
    </source>
</evidence>
<evidence type="ECO:0000313" key="10">
    <source>
        <dbReference type="Proteomes" id="UP000193498"/>
    </source>
</evidence>
<evidence type="ECO:0000256" key="3">
    <source>
        <dbReference type="ARBA" id="ARBA00022723"/>
    </source>
</evidence>
<dbReference type="GO" id="GO:0016788">
    <property type="term" value="F:hydrolase activity, acting on ester bonds"/>
    <property type="evidence" value="ECO:0007669"/>
    <property type="project" value="InterPro"/>
</dbReference>
<dbReference type="InterPro" id="IPR008947">
    <property type="entry name" value="PLipase_C/P1_nuclease_dom_sf"/>
</dbReference>
<proteinExistence type="inferred from homology"/>
<sequence>MLKYIWSVVWILSTVIAKTSAWGRVGHRLTGAIADRFLNSVAKDQLASILPPESEGKLEAVASWPDQVKYDKDSPYYLWSGDLHFASPASQPPGSCDFSYTRDCPNDWCIVGALTNFSNQIGCYSAQRKQENQDAVRFVAHLVGDVSQPLHFCGRSRGGVDEYVTWENTTVDFHYVWDSKILEKRISTMFNNSVGAFRDHIIASIKWGAYKSLRDEWLDCGGDRNSPTAQWLLCPHSWALQASQLNCGSMWIDHDAPKSMDFSEDYYLDHAPVVEQQVAMAGYRIAAVLNNMLMHCLKHSRMQQIPIHGD</sequence>
<evidence type="ECO:0000256" key="8">
    <source>
        <dbReference type="SAM" id="SignalP"/>
    </source>
</evidence>
<evidence type="ECO:0000256" key="4">
    <source>
        <dbReference type="ARBA" id="ARBA00022759"/>
    </source>
</evidence>
<keyword evidence="10" id="KW-1185">Reference proteome</keyword>
<evidence type="ECO:0000313" key="9">
    <source>
        <dbReference type="EMBL" id="ORX91406.1"/>
    </source>
</evidence>
<dbReference type="PANTHER" id="PTHR33146:SF26">
    <property type="entry name" value="ENDONUCLEASE 4"/>
    <property type="match status" value="1"/>
</dbReference>
<dbReference type="GO" id="GO:0003676">
    <property type="term" value="F:nucleic acid binding"/>
    <property type="evidence" value="ECO:0007669"/>
    <property type="project" value="InterPro"/>
</dbReference>
<comment type="caution">
    <text evidence="9">The sequence shown here is derived from an EMBL/GenBank/DDBJ whole genome shotgun (WGS) entry which is preliminary data.</text>
</comment>
<dbReference type="STRING" id="1314790.A0A1Y1Y115"/>
<dbReference type="Proteomes" id="UP000193498">
    <property type="component" value="Unassembled WGS sequence"/>
</dbReference>
<evidence type="ECO:0000256" key="1">
    <source>
        <dbReference type="ARBA" id="ARBA00009547"/>
    </source>
</evidence>
<dbReference type="CDD" id="cd11010">
    <property type="entry name" value="S1-P1_nuclease"/>
    <property type="match status" value="1"/>
</dbReference>
<protein>
    <submittedName>
        <fullName evidence="9">Phospholipase C/P1 nuclease</fullName>
    </submittedName>
</protein>
<name>A0A1Y1Y115_9FUNG</name>
<dbReference type="GO" id="GO:0004519">
    <property type="term" value="F:endonuclease activity"/>
    <property type="evidence" value="ECO:0007669"/>
    <property type="project" value="UniProtKB-KW"/>
</dbReference>
<keyword evidence="6" id="KW-1015">Disulfide bond</keyword>
<feature type="chain" id="PRO_5013163912" evidence="8">
    <location>
        <begin position="22"/>
        <end position="310"/>
    </location>
</feature>
<comment type="similarity">
    <text evidence="1">Belongs to the nuclease type I family.</text>
</comment>
<dbReference type="AlphaFoldDB" id="A0A1Y1Y115"/>
<dbReference type="GO" id="GO:0046872">
    <property type="term" value="F:metal ion binding"/>
    <property type="evidence" value="ECO:0007669"/>
    <property type="project" value="UniProtKB-KW"/>
</dbReference>
<evidence type="ECO:0000256" key="7">
    <source>
        <dbReference type="ARBA" id="ARBA00023180"/>
    </source>
</evidence>
<evidence type="ECO:0000256" key="2">
    <source>
        <dbReference type="ARBA" id="ARBA00022722"/>
    </source>
</evidence>
<gene>
    <name evidence="9" type="ORF">K493DRAFT_378747</name>
</gene>
<dbReference type="Pfam" id="PF02265">
    <property type="entry name" value="S1-P1_nuclease"/>
    <property type="match status" value="1"/>
</dbReference>
<dbReference type="GO" id="GO:0006308">
    <property type="term" value="P:DNA catabolic process"/>
    <property type="evidence" value="ECO:0007669"/>
    <property type="project" value="InterPro"/>
</dbReference>
<feature type="signal peptide" evidence="8">
    <location>
        <begin position="1"/>
        <end position="21"/>
    </location>
</feature>
<dbReference type="Gene3D" id="1.10.575.10">
    <property type="entry name" value="P1 Nuclease"/>
    <property type="match status" value="1"/>
</dbReference>
<dbReference type="EMBL" id="MCFE01000322">
    <property type="protein sequence ID" value="ORX91406.1"/>
    <property type="molecule type" value="Genomic_DNA"/>
</dbReference>
<dbReference type="InParanoid" id="A0A1Y1Y115"/>
<reference evidence="9 10" key="1">
    <citation type="submission" date="2016-07" db="EMBL/GenBank/DDBJ databases">
        <title>Pervasive Adenine N6-methylation of Active Genes in Fungi.</title>
        <authorList>
            <consortium name="DOE Joint Genome Institute"/>
            <person name="Mondo S.J."/>
            <person name="Dannebaum R.O."/>
            <person name="Kuo R.C."/>
            <person name="Labutti K."/>
            <person name="Haridas S."/>
            <person name="Kuo A."/>
            <person name="Salamov A."/>
            <person name="Ahrendt S.R."/>
            <person name="Lipzen A."/>
            <person name="Sullivan W."/>
            <person name="Andreopoulos W.B."/>
            <person name="Clum A."/>
            <person name="Lindquist E."/>
            <person name="Daum C."/>
            <person name="Ramamoorthy G.K."/>
            <person name="Gryganskyi A."/>
            <person name="Culley D."/>
            <person name="Magnuson J.K."/>
            <person name="James T.Y."/>
            <person name="O'Malley M.A."/>
            <person name="Stajich J.E."/>
            <person name="Spatafora J.W."/>
            <person name="Visel A."/>
            <person name="Grigoriev I.V."/>
        </authorList>
    </citation>
    <scope>NUCLEOTIDE SEQUENCE [LARGE SCALE GENOMIC DNA]</scope>
    <source>
        <strain evidence="9 10">CBS 931.73</strain>
    </source>
</reference>
<accession>A0A1Y1Y115</accession>
<dbReference type="SUPFAM" id="SSF48537">
    <property type="entry name" value="Phospholipase C/P1 nuclease"/>
    <property type="match status" value="1"/>
</dbReference>
<keyword evidence="3" id="KW-0479">Metal-binding</keyword>
<dbReference type="PANTHER" id="PTHR33146">
    <property type="entry name" value="ENDONUCLEASE 4"/>
    <property type="match status" value="1"/>
</dbReference>
<keyword evidence="8" id="KW-0732">Signal</keyword>
<keyword evidence="4" id="KW-0255">Endonuclease</keyword>
<keyword evidence="5" id="KW-0378">Hydrolase</keyword>
<dbReference type="InterPro" id="IPR003154">
    <property type="entry name" value="S1/P1nuclease"/>
</dbReference>
<evidence type="ECO:0000256" key="5">
    <source>
        <dbReference type="ARBA" id="ARBA00022801"/>
    </source>
</evidence>
<organism evidence="9 10">
    <name type="scientific">Basidiobolus meristosporus CBS 931.73</name>
    <dbReference type="NCBI Taxonomy" id="1314790"/>
    <lineage>
        <taxon>Eukaryota</taxon>
        <taxon>Fungi</taxon>
        <taxon>Fungi incertae sedis</taxon>
        <taxon>Zoopagomycota</taxon>
        <taxon>Entomophthoromycotina</taxon>
        <taxon>Basidiobolomycetes</taxon>
        <taxon>Basidiobolales</taxon>
        <taxon>Basidiobolaceae</taxon>
        <taxon>Basidiobolus</taxon>
    </lineage>
</organism>
<keyword evidence="2" id="KW-0540">Nuclease</keyword>
<keyword evidence="7" id="KW-0325">Glycoprotein</keyword>